<keyword evidence="2" id="KW-1185">Reference proteome</keyword>
<name>A0A5C1K7E2_9CAUD</name>
<evidence type="ECO:0000313" key="2">
    <source>
        <dbReference type="Proteomes" id="UP000322144"/>
    </source>
</evidence>
<accession>A0A5C1K7E2</accession>
<dbReference type="Proteomes" id="UP000322144">
    <property type="component" value="Segment"/>
</dbReference>
<organism evidence="1 2">
    <name type="scientific">Pseudomonas phage vB_PaeM_PS119XW</name>
    <dbReference type="NCBI Taxonomy" id="2601632"/>
    <lineage>
        <taxon>Viruses</taxon>
        <taxon>Duplodnaviria</taxon>
        <taxon>Heunggongvirae</taxon>
        <taxon>Uroviricota</taxon>
        <taxon>Caudoviricetes</taxon>
        <taxon>Chimalliviridae</taxon>
        <taxon>Pawinskivirus</taxon>
        <taxon>Pawinskivirus PS119XW</taxon>
    </lineage>
</organism>
<dbReference type="KEGG" id="vg:77936877"/>
<protein>
    <submittedName>
        <fullName evidence="1">Uncharacterized protein</fullName>
    </submittedName>
</protein>
<proteinExistence type="predicted"/>
<reference evidence="1 2" key="1">
    <citation type="submission" date="2019-06" db="EMBL/GenBank/DDBJ databases">
        <title>A distant relative of Phikzvirus genus phages from a therapeutic phage collection.</title>
        <authorList>
            <person name="Hejnowicz M.S."/>
            <person name="Dabrowski K."/>
            <person name="Gawor J."/>
            <person name="Weber-Dabrowska B."/>
            <person name="Gromadka R."/>
            <person name="Lobocka M.B."/>
        </authorList>
    </citation>
    <scope>NUCLEOTIDE SEQUENCE [LARGE SCALE GENOMIC DNA]</scope>
</reference>
<dbReference type="GeneID" id="77936877"/>
<dbReference type="EMBL" id="MN103543">
    <property type="protein sequence ID" value="QEM41856.1"/>
    <property type="molecule type" value="Genomic_DNA"/>
</dbReference>
<dbReference type="RefSeq" id="YP_010660867.1">
    <property type="nucleotide sequence ID" value="NC_070882.1"/>
</dbReference>
<evidence type="ECO:0000313" key="1">
    <source>
        <dbReference type="EMBL" id="QEM41856.1"/>
    </source>
</evidence>
<sequence length="46" mass="5534">MLWKITCYNGTVWEAPSQMGIEEALQKFYRDTELSQWDIVKIENMH</sequence>